<organism evidence="1 2">
    <name type="scientific">Phytohabitans suffuscus</name>
    <dbReference type="NCBI Taxonomy" id="624315"/>
    <lineage>
        <taxon>Bacteria</taxon>
        <taxon>Bacillati</taxon>
        <taxon>Actinomycetota</taxon>
        <taxon>Actinomycetes</taxon>
        <taxon>Micromonosporales</taxon>
        <taxon>Micromonosporaceae</taxon>
    </lineage>
</organism>
<evidence type="ECO:0000313" key="2">
    <source>
        <dbReference type="Proteomes" id="UP000503011"/>
    </source>
</evidence>
<dbReference type="InterPro" id="IPR011747">
    <property type="entry name" value="CHP02241"/>
</dbReference>
<reference evidence="1 2" key="2">
    <citation type="submission" date="2020-03" db="EMBL/GenBank/DDBJ databases">
        <authorList>
            <person name="Ichikawa N."/>
            <person name="Kimura A."/>
            <person name="Kitahashi Y."/>
            <person name="Uohara A."/>
        </authorList>
    </citation>
    <scope>NUCLEOTIDE SEQUENCE [LARGE SCALE GENOMIC DNA]</scope>
    <source>
        <strain evidence="1 2">NBRC 105367</strain>
    </source>
</reference>
<dbReference type="Proteomes" id="UP000503011">
    <property type="component" value="Chromosome"/>
</dbReference>
<keyword evidence="2" id="KW-1185">Reference proteome</keyword>
<dbReference type="PANTHER" id="PTHR38009">
    <property type="entry name" value="CONSERVED HYPOTHETICAL PHAGE TAIL PROTEIN"/>
    <property type="match status" value="1"/>
</dbReference>
<sequence>MLGLAGEVGVEEYVEGGENRFAHRLPTRGSFPNLVLSQGAGPGLGLWDWWAEYLATGRVAPRDGQVHLLAWVDGALAPARVWEFRRGFPVKMTGPELDAQAPAVAIETLEIAHHGLRLVRLGG</sequence>
<gene>
    <name evidence="1" type="ORF">Psuf_083660</name>
</gene>
<dbReference type="GO" id="GO:0005198">
    <property type="term" value="F:structural molecule activity"/>
    <property type="evidence" value="ECO:0007669"/>
    <property type="project" value="InterPro"/>
</dbReference>
<dbReference type="Pfam" id="PF06841">
    <property type="entry name" value="Phage_T4_gp19"/>
    <property type="match status" value="1"/>
</dbReference>
<dbReference type="NCBIfam" id="TIGR02241">
    <property type="entry name" value="conserved hypothetical phage tail region protein"/>
    <property type="match status" value="1"/>
</dbReference>
<proteinExistence type="predicted"/>
<accession>A0A6F8YYH7</accession>
<name>A0A6F8YYH7_9ACTN</name>
<evidence type="ECO:0008006" key="3">
    <source>
        <dbReference type="Google" id="ProtNLM"/>
    </source>
</evidence>
<dbReference type="PANTHER" id="PTHR38009:SF1">
    <property type="entry name" value="CONSERVED HYPOTHETICAL PHAGE TAIL PROTEIN"/>
    <property type="match status" value="1"/>
</dbReference>
<reference evidence="1 2" key="1">
    <citation type="submission" date="2020-03" db="EMBL/GenBank/DDBJ databases">
        <title>Whole genome shotgun sequence of Phytohabitans suffuscus NBRC 105367.</title>
        <authorList>
            <person name="Komaki H."/>
            <person name="Tamura T."/>
        </authorList>
    </citation>
    <scope>NUCLEOTIDE SEQUENCE [LARGE SCALE GENOMIC DNA]</scope>
    <source>
        <strain evidence="1 2">NBRC 105367</strain>
    </source>
</reference>
<protein>
    <recommendedName>
        <fullName evidence="3">Phage tail protein</fullName>
    </recommendedName>
</protein>
<dbReference type="KEGG" id="psuu:Psuf_083660"/>
<dbReference type="EMBL" id="AP022871">
    <property type="protein sequence ID" value="BCB91053.1"/>
    <property type="molecule type" value="Genomic_DNA"/>
</dbReference>
<evidence type="ECO:0000313" key="1">
    <source>
        <dbReference type="EMBL" id="BCB91053.1"/>
    </source>
</evidence>
<dbReference type="AlphaFoldDB" id="A0A6F8YYH7"/>
<dbReference type="RefSeq" id="WP_173163723.1">
    <property type="nucleotide sequence ID" value="NZ_AP022871.1"/>
</dbReference>
<dbReference type="InterPro" id="IPR010667">
    <property type="entry name" value="Phage_T4_Gp19"/>
</dbReference>